<dbReference type="Proteomes" id="UP000807353">
    <property type="component" value="Unassembled WGS sequence"/>
</dbReference>
<accession>A0A9P5YA05</accession>
<dbReference type="GO" id="GO:0016279">
    <property type="term" value="F:protein-lysine N-methyltransferase activity"/>
    <property type="evidence" value="ECO:0007669"/>
    <property type="project" value="TreeGrafter"/>
</dbReference>
<dbReference type="PANTHER" id="PTHR13271:SF147">
    <property type="entry name" value="PROTEIN-LYSINE N-METHYLTRANSFERASE EFM1-RELATED"/>
    <property type="match status" value="1"/>
</dbReference>
<name>A0A9P5YA05_9AGAR</name>
<reference evidence="1" key="1">
    <citation type="submission" date="2020-11" db="EMBL/GenBank/DDBJ databases">
        <authorList>
            <consortium name="DOE Joint Genome Institute"/>
            <person name="Ahrendt S."/>
            <person name="Riley R."/>
            <person name="Andreopoulos W."/>
            <person name="Labutti K."/>
            <person name="Pangilinan J."/>
            <person name="Ruiz-Duenas F.J."/>
            <person name="Barrasa J.M."/>
            <person name="Sanchez-Garcia M."/>
            <person name="Camarero S."/>
            <person name="Miyauchi S."/>
            <person name="Serrano A."/>
            <person name="Linde D."/>
            <person name="Babiker R."/>
            <person name="Drula E."/>
            <person name="Ayuso-Fernandez I."/>
            <person name="Pacheco R."/>
            <person name="Padilla G."/>
            <person name="Ferreira P."/>
            <person name="Barriuso J."/>
            <person name="Kellner H."/>
            <person name="Castanera R."/>
            <person name="Alfaro M."/>
            <person name="Ramirez L."/>
            <person name="Pisabarro A.G."/>
            <person name="Kuo A."/>
            <person name="Tritt A."/>
            <person name="Lipzen A."/>
            <person name="He G."/>
            <person name="Yan M."/>
            <person name="Ng V."/>
            <person name="Cullen D."/>
            <person name="Martin F."/>
            <person name="Rosso M.-N."/>
            <person name="Henrissat B."/>
            <person name="Hibbett D."/>
            <person name="Martinez A.T."/>
            <person name="Grigoriev I.V."/>
        </authorList>
    </citation>
    <scope>NUCLEOTIDE SEQUENCE</scope>
    <source>
        <strain evidence="1">CBS 247.69</strain>
    </source>
</reference>
<dbReference type="InterPro" id="IPR050600">
    <property type="entry name" value="SETD3_SETD6_MTase"/>
</dbReference>
<gene>
    <name evidence="1" type="ORF">BDZ94DRAFT_1161268</name>
</gene>
<evidence type="ECO:0000313" key="1">
    <source>
        <dbReference type="EMBL" id="KAF9464847.1"/>
    </source>
</evidence>
<dbReference type="EMBL" id="MU150251">
    <property type="protein sequence ID" value="KAF9464847.1"/>
    <property type="molecule type" value="Genomic_DNA"/>
</dbReference>
<dbReference type="GO" id="GO:0005634">
    <property type="term" value="C:nucleus"/>
    <property type="evidence" value="ECO:0007669"/>
    <property type="project" value="TreeGrafter"/>
</dbReference>
<evidence type="ECO:0000313" key="2">
    <source>
        <dbReference type="Proteomes" id="UP000807353"/>
    </source>
</evidence>
<sequence>MPIGESVVNSVLFKSWLQQNGGGFHPHAHFTEAPSGSCIIANENIPSDATIVTCPFELAITEELAQKSLLNFMDLNDVITTKCWTERQWISLYLCFHWIVGESSDTFSPESYLPYHAYLNTLPPREKLRTPLHFTLAEMEMFKGTNLYGATLDRERQWRVEWNLCHTMVERANSDWGSRFTWELYLTAATYISSRAFPSSLLSRIPTLQSSPSTHPILLPGIDSLNHARGQPVSWVVSYPDEANTNISKEVPSISLVLHTPAVPGQELLNNYGAKPNSELILGYGFSLPNNPDDTIILKIGGIEGKKWEVGRSARGVEGLWDEIVYSIQQDPTSSPNYDDRLDAAGALEDMSQALLDRLPTDNIKDAGARPDVASMWQNYVEGQRAILSSVVEFAREQERLAVEDARADGIEIVVEG</sequence>
<dbReference type="PANTHER" id="PTHR13271">
    <property type="entry name" value="UNCHARACTERIZED PUTATIVE METHYLTRANSFERASE"/>
    <property type="match status" value="1"/>
</dbReference>
<dbReference type="InterPro" id="IPR046341">
    <property type="entry name" value="SET_dom_sf"/>
</dbReference>
<comment type="caution">
    <text evidence="1">The sequence shown here is derived from an EMBL/GenBank/DDBJ whole genome shotgun (WGS) entry which is preliminary data.</text>
</comment>
<keyword evidence="2" id="KW-1185">Reference proteome</keyword>
<organism evidence="1 2">
    <name type="scientific">Collybia nuda</name>
    <dbReference type="NCBI Taxonomy" id="64659"/>
    <lineage>
        <taxon>Eukaryota</taxon>
        <taxon>Fungi</taxon>
        <taxon>Dikarya</taxon>
        <taxon>Basidiomycota</taxon>
        <taxon>Agaricomycotina</taxon>
        <taxon>Agaricomycetes</taxon>
        <taxon>Agaricomycetidae</taxon>
        <taxon>Agaricales</taxon>
        <taxon>Tricholomatineae</taxon>
        <taxon>Clitocybaceae</taxon>
        <taxon>Collybia</taxon>
    </lineage>
</organism>
<dbReference type="Gene3D" id="3.90.1410.10">
    <property type="entry name" value="set domain protein methyltransferase, domain 1"/>
    <property type="match status" value="1"/>
</dbReference>
<dbReference type="SUPFAM" id="SSF82199">
    <property type="entry name" value="SET domain"/>
    <property type="match status" value="1"/>
</dbReference>
<proteinExistence type="predicted"/>
<evidence type="ECO:0008006" key="3">
    <source>
        <dbReference type="Google" id="ProtNLM"/>
    </source>
</evidence>
<dbReference type="AlphaFoldDB" id="A0A9P5YA05"/>
<protein>
    <recommendedName>
        <fullName evidence="3">SET domain-containing protein</fullName>
    </recommendedName>
</protein>
<dbReference type="OrthoDB" id="42889at2759"/>